<protein>
    <submittedName>
        <fullName evidence="1">Uncharacterized protein</fullName>
    </submittedName>
</protein>
<evidence type="ECO:0000313" key="1">
    <source>
        <dbReference type="EMBL" id="PSS28205.1"/>
    </source>
</evidence>
<dbReference type="GeneID" id="36571539"/>
<dbReference type="AlphaFoldDB" id="A0A2T3BFQ5"/>
<evidence type="ECO:0000313" key="2">
    <source>
        <dbReference type="Proteomes" id="UP000241818"/>
    </source>
</evidence>
<name>A0A2T3BFQ5_AMORE</name>
<organism evidence="1 2">
    <name type="scientific">Amorphotheca resinae ATCC 22711</name>
    <dbReference type="NCBI Taxonomy" id="857342"/>
    <lineage>
        <taxon>Eukaryota</taxon>
        <taxon>Fungi</taxon>
        <taxon>Dikarya</taxon>
        <taxon>Ascomycota</taxon>
        <taxon>Pezizomycotina</taxon>
        <taxon>Leotiomycetes</taxon>
        <taxon>Helotiales</taxon>
        <taxon>Amorphothecaceae</taxon>
        <taxon>Amorphotheca</taxon>
    </lineage>
</organism>
<keyword evidence="2" id="KW-1185">Reference proteome</keyword>
<sequence>MIELLLVSSSSSFNQTPSSRSLFLVNLPIKFHTSINMRFSTSILLAIFSIASLAAADPQNLNNGLAERDSGFADAIEAREPMEEVSDLMTRNLGKPGRLCPGEKATGTDEHGFACVLGPHKTCKSASQKCASGAFKAMAEKALAAVKKGAPAPKKAPNHSRDFSNPLLKRDMCTLYACEEQWECPRGCTDCFGDRCLNINAP</sequence>
<dbReference type="RefSeq" id="XP_024725730.1">
    <property type="nucleotide sequence ID" value="XM_024863458.1"/>
</dbReference>
<accession>A0A2T3BFQ5</accession>
<dbReference type="Proteomes" id="UP000241818">
    <property type="component" value="Unassembled WGS sequence"/>
</dbReference>
<proteinExistence type="predicted"/>
<dbReference type="EMBL" id="KZ679006">
    <property type="protein sequence ID" value="PSS28205.1"/>
    <property type="molecule type" value="Genomic_DNA"/>
</dbReference>
<dbReference type="InParanoid" id="A0A2T3BFQ5"/>
<reference evidence="1 2" key="1">
    <citation type="journal article" date="2018" name="New Phytol.">
        <title>Comparative genomics and transcriptomics depict ericoid mycorrhizal fungi as versatile saprotrophs and plant mutualists.</title>
        <authorList>
            <person name="Martino E."/>
            <person name="Morin E."/>
            <person name="Grelet G.A."/>
            <person name="Kuo A."/>
            <person name="Kohler A."/>
            <person name="Daghino S."/>
            <person name="Barry K.W."/>
            <person name="Cichocki N."/>
            <person name="Clum A."/>
            <person name="Dockter R.B."/>
            <person name="Hainaut M."/>
            <person name="Kuo R.C."/>
            <person name="LaButti K."/>
            <person name="Lindahl B.D."/>
            <person name="Lindquist E.A."/>
            <person name="Lipzen A."/>
            <person name="Khouja H.R."/>
            <person name="Magnuson J."/>
            <person name="Murat C."/>
            <person name="Ohm R.A."/>
            <person name="Singer S.W."/>
            <person name="Spatafora J.W."/>
            <person name="Wang M."/>
            <person name="Veneault-Fourrey C."/>
            <person name="Henrissat B."/>
            <person name="Grigoriev I.V."/>
            <person name="Martin F.M."/>
            <person name="Perotto S."/>
        </authorList>
    </citation>
    <scope>NUCLEOTIDE SEQUENCE [LARGE SCALE GENOMIC DNA]</scope>
    <source>
        <strain evidence="1 2">ATCC 22711</strain>
    </source>
</reference>
<gene>
    <name evidence="1" type="ORF">M430DRAFT_164265</name>
</gene>